<feature type="domain" description="Bacterial Ig-like" evidence="2">
    <location>
        <begin position="424"/>
        <end position="516"/>
    </location>
</feature>
<feature type="domain" description="Bacterial Ig-like" evidence="2">
    <location>
        <begin position="848"/>
        <end position="924"/>
    </location>
</feature>
<feature type="domain" description="Bacterial Ig-like" evidence="2">
    <location>
        <begin position="643"/>
        <end position="724"/>
    </location>
</feature>
<dbReference type="Gene3D" id="2.60.40.10">
    <property type="entry name" value="Immunoglobulins"/>
    <property type="match status" value="5"/>
</dbReference>
<accession>A0A679GJ81</accession>
<feature type="domain" description="Bacterial Ig-like" evidence="2">
    <location>
        <begin position="1366"/>
        <end position="1452"/>
    </location>
</feature>
<dbReference type="EMBL" id="AP022642">
    <property type="protein sequence ID" value="BCA31501.1"/>
    <property type="molecule type" value="Genomic_DNA"/>
</dbReference>
<feature type="region of interest" description="Disordered" evidence="1">
    <location>
        <begin position="1166"/>
        <end position="1186"/>
    </location>
</feature>
<dbReference type="InterPro" id="IPR013783">
    <property type="entry name" value="Ig-like_fold"/>
</dbReference>
<organism evidence="3 4">
    <name type="scientific">Metapseudomonas otitidis</name>
    <dbReference type="NCBI Taxonomy" id="319939"/>
    <lineage>
        <taxon>Bacteria</taxon>
        <taxon>Pseudomonadati</taxon>
        <taxon>Pseudomonadota</taxon>
        <taxon>Gammaproteobacteria</taxon>
        <taxon>Pseudomonadales</taxon>
        <taxon>Pseudomonadaceae</taxon>
        <taxon>Metapseudomonas</taxon>
    </lineage>
</organism>
<protein>
    <recommendedName>
        <fullName evidence="2">Bacterial Ig-like domain-containing protein</fullName>
    </recommendedName>
</protein>
<dbReference type="Proteomes" id="UP000501237">
    <property type="component" value="Chromosome"/>
</dbReference>
<feature type="domain" description="Bacterial Ig-like" evidence="2">
    <location>
        <begin position="1261"/>
        <end position="1351"/>
    </location>
</feature>
<dbReference type="KEGG" id="poj:PtoMrB4_54780"/>
<evidence type="ECO:0000256" key="1">
    <source>
        <dbReference type="SAM" id="MobiDB-lite"/>
    </source>
</evidence>
<feature type="region of interest" description="Disordered" evidence="1">
    <location>
        <begin position="200"/>
        <end position="236"/>
    </location>
</feature>
<feature type="domain" description="Bacterial Ig-like" evidence="2">
    <location>
        <begin position="1476"/>
        <end position="1560"/>
    </location>
</feature>
<proteinExistence type="predicted"/>
<feature type="compositionally biased region" description="Low complexity" evidence="1">
    <location>
        <begin position="218"/>
        <end position="229"/>
    </location>
</feature>
<feature type="domain" description="Bacterial Ig-like" evidence="2">
    <location>
        <begin position="948"/>
        <end position="1035"/>
    </location>
</feature>
<feature type="domain" description="Bacterial Ig-like" evidence="2">
    <location>
        <begin position="1168"/>
        <end position="1247"/>
    </location>
</feature>
<feature type="domain" description="Bacterial Ig-like" evidence="2">
    <location>
        <begin position="321"/>
        <end position="403"/>
    </location>
</feature>
<gene>
    <name evidence="3" type="ORF">PtoMrB4_54780</name>
</gene>
<evidence type="ECO:0000313" key="4">
    <source>
        <dbReference type="Proteomes" id="UP000501237"/>
    </source>
</evidence>
<feature type="domain" description="Bacterial Ig-like" evidence="2">
    <location>
        <begin position="751"/>
        <end position="829"/>
    </location>
</feature>
<dbReference type="Pfam" id="PF19077">
    <property type="entry name" value="Big_13"/>
    <property type="match status" value="15"/>
</dbReference>
<feature type="domain" description="Bacterial Ig-like" evidence="2">
    <location>
        <begin position="1062"/>
        <end position="1143"/>
    </location>
</feature>
<feature type="region of interest" description="Disordered" evidence="1">
    <location>
        <begin position="154"/>
        <end position="177"/>
    </location>
</feature>
<feature type="domain" description="Bacterial Ig-like" evidence="2">
    <location>
        <begin position="1585"/>
        <end position="1663"/>
    </location>
</feature>
<sequence length="2377" mass="250147">MAQPGALYLLDTSSQGDTLLWPEMQRRGQDLELGTEQPWLVIQDFFSTPGTLGVRGHDGSHHIYVSAEALEARLDDGATLQFSPGPEPIATALLSATPFAHVPRPTLLNILDDIGTIQGSVAHLQATDDNRPTLQGTARPGDRILIKDGDRKLGETVTDDQGNWSFTPRTPLAEGRHDFTIQAQDPQGDLSEPSDVHSLIVDRTAPRRPSIDDLYDDQGQITGPIPQGGSTDDARPSISGTAEPLATVVVLDRGQEVGRTQALADGSWSLTPSIPLSQGIHSLTALAIDQAGNTSQPSDAFELQVLSAQPPAAPSIDELQDTAGRVTGSIPRDGLTDDPRPLVRGSATAGLKVTLYANGKAIGSAFADQNGQWSITPPAALESGAITLTAVAQSEAGNFSRESLPYGFKLTTGLPDTPQLLEIRDDAGLDHGPIADRQATDDARPTFIGKGAAGQRILIHDQGQLVGETRVDSRGNWRFTPKSNLAEGEHSFTITAMDATGATSITTPPHRLSIDTSPPARPQVIDLQDNQGDLTGSIALNGVTDDAQPILTGTGEPHATVRVYDNGREIGRTTIGANGQWTFEPTRPLELGEHILSARVFDQADNASALSDLLPFTVLPGGQPQAPTITGVVDDQGSIVGPVSQGGETDDTLPLVRGIAEPNMVITLYANGSEVGRTTSNTSGQWSLEPSSPLPEGTIVFTAKATSPAGNTSTESNGYSIIIDITAPGLPELLDVIDDVGSIQGSVPHLGTTDDTLPTLVGSGQPGARVLIRDNGQPLGEATVDALGNWQFVPPYRLPEGTHTFTILAVDAAGNRSQESPPRTLIVDTTAPDRPVILSVLDDQGDVTGPVLPGGITDDAQPLISGTAEAGSTLVLYDNGIEIGRTLVESNGTWLFEPSSPLSGGAHSLTARAMDAAGNTSAASLPHGFTLVTGGRPLAPSIDGLIDDQGDLTGSIPSGGITDDAQPQVTGRGQPNTTLVLFDNGREIGRTTVEANGTWTFEPKSPLTTGPHALKAQVIDSAGNASPWSPDYTFTLVAAGQPNAPTIEGVYDDQGSIIGNVPRGGVTDDAQPQLNGKAPAHSTVTVKANGQIIGTTTADANGTWLLTPATPLADGPQTLTAQSTNTAGNTSAPSTDYVIVIDTIAPETPSLQKVLDDVGPLQGPIPHQGITDDNRPTLTGNGQPGDRILIKDNGQVIGEVIVDSNGSWQYVPPKALTDGQHDFVLQAVDAAGNLSIESKPHTILVDTRAPDRPAIERVFDDQGSITGPIAQGGTTDDARPLISGTAEPLSTLVVYDAGREIARTQTDANGRWSVEPTLPLADGEHRLSAIAIDQAGNASLPSADHVFSVDTLAPARPVITQVFDDQGDVTGPLNPGDTTDDSRPLISGTAEANTTLVVFDNGVEIGRARVDTNGQWTFEPSLPMPLGSHNLSAQSINTAGNTSLPSNAFAFTLASSSRPSSPTIESVYDDQGSIIGNVPRGGVTDDARPLIQGSAGAGLTVMVLANGKVIGSTVAGSDGKWSFEPGTDLADGLQNITAKAASATGNLSLDSARYPIQVDTQAPASAKQKLMDDVGPVQGEITPGTVTDDNRPTFIGTAEPGSTIIIYDWGMEIGRTTAAGNGAWTFTPADALTDGLHSFSTQVQDIAGNRSDESAPLDFQVDTYVPQAVALISQMTKDSGTDTQDFRTNDGSAGRLVSGSVQGQLGFGERIQVSVDNGASWHDALDLGNGRWSYTDHTPHQSDWAIQTRVIDDAGRTGPVEIKNVVLDQWVTPPTDVSWANGVLTVSFNGGDFRVGSLIEATVDGTAISHRLSAQEIANGRANLSAPNAGTPPAVYGASMVDEVGNLSQQLTVSSALGLEQSFNAAGHYLPLFKDFSYDVGTMVITGERYDRNVLQGIFGPNYRNPTLLPISKPVLMVSDIVTLDLKVGSASRLQCNISENHFMSSLPPGEYDTTRFYGTFSLNFYNEQGTMVHSHSVQFNGRQFGESLDIRMLEGVTFSKVSLQVSSQYAINQSFITLDDIRFEVTSGDYTRLYEQNFDNTSHANLNSTNKAIDLGGFVIRDEGLRTTAQQGIFNGTWIENSYYKLSTPVTGSALFITEKVALELKSTTANRFTAKLGDLLGESVNLTFYDASGKAVHFLNLRNDKLDNTLHNIDVRLPNGQTFTQVKVQVFNDPGIDGKAPLIWLDELKFHGVSGEIGGTPSGSNTIELLPPPSEQSVQTAHPYYGGDSNNTFLLADIRILNGPGASINGGEGMDCITLTGAGQVMDLTALAGKVRSIEVLDITGSGNNTLKLSAADVLSQGQTDLFHNSGHVQMLVKGDAGDLVQLQKQAGANDGGRWQSQGNVNVDGVGYQVWQHSSLEAELLVQMGVTTQLV</sequence>
<feature type="domain" description="Bacterial Ig-like" evidence="2">
    <location>
        <begin position="528"/>
        <end position="618"/>
    </location>
</feature>
<feature type="domain" description="Bacterial Ig-like" evidence="2">
    <location>
        <begin position="218"/>
        <end position="301"/>
    </location>
</feature>
<dbReference type="NCBIfam" id="NF033510">
    <property type="entry name" value="Ca_tandemer"/>
    <property type="match status" value="15"/>
</dbReference>
<feature type="domain" description="Bacterial Ig-like" evidence="2">
    <location>
        <begin position="125"/>
        <end position="202"/>
    </location>
</feature>
<reference evidence="3 4" key="1">
    <citation type="journal article" date="2020" name="Microbiol. Resour. Announc.">
        <title>Complete genome sequence of Pseudomonas otitidis strain MrB4, isolated from Lake Biwa in Japan.</title>
        <authorList>
            <person name="Miyazaki K."/>
            <person name="Hase E."/>
            <person name="Maruya T."/>
        </authorList>
    </citation>
    <scope>NUCLEOTIDE SEQUENCE [LARGE SCALE GENOMIC DNA]</scope>
    <source>
        <strain evidence="3 4">MrB4</strain>
    </source>
</reference>
<evidence type="ECO:0000313" key="3">
    <source>
        <dbReference type="EMBL" id="BCA31501.1"/>
    </source>
</evidence>
<name>A0A679GJ81_9GAMM</name>
<evidence type="ECO:0000259" key="2">
    <source>
        <dbReference type="Pfam" id="PF19077"/>
    </source>
</evidence>
<dbReference type="Gene3D" id="3.30.420.430">
    <property type="match status" value="8"/>
</dbReference>
<feature type="compositionally biased region" description="Polar residues" evidence="1">
    <location>
        <begin position="159"/>
        <end position="168"/>
    </location>
</feature>
<dbReference type="InterPro" id="IPR044016">
    <property type="entry name" value="Big_13"/>
</dbReference>